<dbReference type="OrthoDB" id="100210at2157"/>
<keyword evidence="1" id="KW-0812">Transmembrane</keyword>
<dbReference type="GeneID" id="33320468"/>
<protein>
    <recommendedName>
        <fullName evidence="4">Class III signal peptide-containing protein</fullName>
    </recommendedName>
</protein>
<keyword evidence="1" id="KW-0472">Membrane</keyword>
<accession>A0A2Z2MN07</accession>
<dbReference type="EMBL" id="CP014862">
    <property type="protein sequence ID" value="ASJ03308.1"/>
    <property type="molecule type" value="Genomic_DNA"/>
</dbReference>
<sequence length="160" mass="16940">MLNSRSKGRGQTALEVLFLMGVIFTALVLIVPEYLNGDTDTAILMHVRNAADNACTYLNTGVVIEDNVNAPLNGIIEAANYSSLQCQVSGVGITSSTDTQVSLKVVVVYHSNAVSSSDVKDAVENFITETLKVRGGFSESGGNLHYGKKSVSITVEAVRG</sequence>
<keyword evidence="1" id="KW-1133">Transmembrane helix</keyword>
<dbReference type="Proteomes" id="UP000250179">
    <property type="component" value="Chromosome"/>
</dbReference>
<evidence type="ECO:0000313" key="3">
    <source>
        <dbReference type="Proteomes" id="UP000250179"/>
    </source>
</evidence>
<dbReference type="KEGG" id="tprf:A3L09_08585"/>
<evidence type="ECO:0000256" key="1">
    <source>
        <dbReference type="SAM" id="Phobius"/>
    </source>
</evidence>
<organism evidence="2 3">
    <name type="scientific">Thermococcus profundus</name>
    <dbReference type="NCBI Taxonomy" id="49899"/>
    <lineage>
        <taxon>Archaea</taxon>
        <taxon>Methanobacteriati</taxon>
        <taxon>Methanobacteriota</taxon>
        <taxon>Thermococci</taxon>
        <taxon>Thermococcales</taxon>
        <taxon>Thermococcaceae</taxon>
        <taxon>Thermococcus</taxon>
    </lineage>
</organism>
<feature type="transmembrane region" description="Helical" evidence="1">
    <location>
        <begin position="12"/>
        <end position="31"/>
    </location>
</feature>
<proteinExistence type="predicted"/>
<dbReference type="AlphaFoldDB" id="A0A2Z2MN07"/>
<reference evidence="2 3" key="1">
    <citation type="submission" date="2016-03" db="EMBL/GenBank/DDBJ databases">
        <title>Complete genome sequence of Thermococcus profundus strain DT5432.</title>
        <authorList>
            <person name="Oger P.M."/>
        </authorList>
    </citation>
    <scope>NUCLEOTIDE SEQUENCE [LARGE SCALE GENOMIC DNA]</scope>
    <source>
        <strain evidence="2 3">DT 5432</strain>
    </source>
</reference>
<evidence type="ECO:0008006" key="4">
    <source>
        <dbReference type="Google" id="ProtNLM"/>
    </source>
</evidence>
<dbReference type="RefSeq" id="WP_088858566.1">
    <property type="nucleotide sequence ID" value="NZ_CP014862.1"/>
</dbReference>
<evidence type="ECO:0000313" key="2">
    <source>
        <dbReference type="EMBL" id="ASJ03308.1"/>
    </source>
</evidence>
<keyword evidence="3" id="KW-1185">Reference proteome</keyword>
<gene>
    <name evidence="2" type="ORF">A3L09_08585</name>
</gene>
<name>A0A2Z2MN07_THEPR</name>